<feature type="non-terminal residue" evidence="1">
    <location>
        <position position="112"/>
    </location>
</feature>
<evidence type="ECO:0000313" key="1">
    <source>
        <dbReference type="EMBL" id="PZQ45821.1"/>
    </source>
</evidence>
<gene>
    <name evidence="1" type="ORF">DI551_06290</name>
</gene>
<sequence>MEPDMFGNIKKKLINTVVKPQRGQKMYRPELGFALYSYVDEAGNFDYEKYRRIQEDGNKRKIDRVWAIEENIKFLADFVKTKIPAPKFGLCHGTRRGLEQSWFSKELGCNVL</sequence>
<protein>
    <submittedName>
        <fullName evidence="1">Uncharacterized protein</fullName>
    </submittedName>
</protein>
<dbReference type="EMBL" id="QFQB01000038">
    <property type="protein sequence ID" value="PZQ45821.1"/>
    <property type="molecule type" value="Genomic_DNA"/>
</dbReference>
<comment type="caution">
    <text evidence="1">The sequence shown here is derived from an EMBL/GenBank/DDBJ whole genome shotgun (WGS) entry which is preliminary data.</text>
</comment>
<reference evidence="1 2" key="1">
    <citation type="submission" date="2017-08" db="EMBL/GenBank/DDBJ databases">
        <title>Infants hospitalized years apart are colonized by the same room-sourced microbial strains.</title>
        <authorList>
            <person name="Brooks B."/>
            <person name="Olm M.R."/>
            <person name="Firek B.A."/>
            <person name="Baker R."/>
            <person name="Thomas B.C."/>
            <person name="Morowitz M.J."/>
            <person name="Banfield J.F."/>
        </authorList>
    </citation>
    <scope>NUCLEOTIDE SEQUENCE [LARGE SCALE GENOMIC DNA]</scope>
    <source>
        <strain evidence="1">S2_005_002_R2_29</strain>
    </source>
</reference>
<dbReference type="Proteomes" id="UP000249417">
    <property type="component" value="Unassembled WGS sequence"/>
</dbReference>
<proteinExistence type="predicted"/>
<name>A0A2W5MX21_9BACT</name>
<accession>A0A2W5MX21</accession>
<dbReference type="AlphaFoldDB" id="A0A2W5MX21"/>
<organism evidence="1 2">
    <name type="scientific">Micavibrio aeruginosavorus</name>
    <dbReference type="NCBI Taxonomy" id="349221"/>
    <lineage>
        <taxon>Bacteria</taxon>
        <taxon>Pseudomonadati</taxon>
        <taxon>Bdellovibrionota</taxon>
        <taxon>Bdellovibrionia</taxon>
        <taxon>Bdellovibrionales</taxon>
        <taxon>Pseudobdellovibrionaceae</taxon>
        <taxon>Micavibrio</taxon>
    </lineage>
</organism>
<evidence type="ECO:0000313" key="2">
    <source>
        <dbReference type="Proteomes" id="UP000249417"/>
    </source>
</evidence>